<dbReference type="InterPro" id="IPR040841">
    <property type="entry name" value="Luciferase_dom"/>
</dbReference>
<proteinExistence type="predicted"/>
<dbReference type="InterPro" id="IPR048273">
    <property type="entry name" value="Luciferase"/>
</dbReference>
<reference evidence="3 4" key="1">
    <citation type="journal article" date="2016" name="Genome Biol. Evol.">
        <title>Divergent and convergent evolution of fungal pathogenicity.</title>
        <authorList>
            <person name="Shang Y."/>
            <person name="Xiao G."/>
            <person name="Zheng P."/>
            <person name="Cen K."/>
            <person name="Zhan S."/>
            <person name="Wang C."/>
        </authorList>
    </citation>
    <scope>NUCLEOTIDE SEQUENCE [LARGE SCALE GENOMIC DNA]</scope>
    <source>
        <strain evidence="3 4">RCEF 2490</strain>
    </source>
</reference>
<keyword evidence="4" id="KW-1185">Reference proteome</keyword>
<keyword evidence="1" id="KW-0472">Membrane</keyword>
<protein>
    <recommendedName>
        <fullName evidence="2">Luciferase domain-containing protein</fullName>
    </recommendedName>
</protein>
<organism evidence="3 4">
    <name type="scientific">Moelleriella libera RCEF 2490</name>
    <dbReference type="NCBI Taxonomy" id="1081109"/>
    <lineage>
        <taxon>Eukaryota</taxon>
        <taxon>Fungi</taxon>
        <taxon>Dikarya</taxon>
        <taxon>Ascomycota</taxon>
        <taxon>Pezizomycotina</taxon>
        <taxon>Sordariomycetes</taxon>
        <taxon>Hypocreomycetidae</taxon>
        <taxon>Hypocreales</taxon>
        <taxon>Clavicipitaceae</taxon>
        <taxon>Moelleriella</taxon>
    </lineage>
</organism>
<dbReference type="PANTHER" id="PTHR38695">
    <property type="entry name" value="AMINO ACID PERMEASE_ SLC12A DOMAIN-CONTAINING PROTEIN"/>
    <property type="match status" value="1"/>
</dbReference>
<dbReference type="Pfam" id="PF17648">
    <property type="entry name" value="Luciferase"/>
    <property type="match status" value="1"/>
</dbReference>
<keyword evidence="1" id="KW-1133">Transmembrane helix</keyword>
<evidence type="ECO:0000256" key="1">
    <source>
        <dbReference type="SAM" id="Phobius"/>
    </source>
</evidence>
<evidence type="ECO:0000259" key="2">
    <source>
        <dbReference type="Pfam" id="PF17648"/>
    </source>
</evidence>
<dbReference type="AlphaFoldDB" id="A0A167YCD5"/>
<dbReference type="OrthoDB" id="5358398at2759"/>
<dbReference type="Proteomes" id="UP000078544">
    <property type="component" value="Unassembled WGS sequence"/>
</dbReference>
<evidence type="ECO:0000313" key="3">
    <source>
        <dbReference type="EMBL" id="KZZ91149.1"/>
    </source>
</evidence>
<comment type="caution">
    <text evidence="3">The sequence shown here is derived from an EMBL/GenBank/DDBJ whole genome shotgun (WGS) entry which is preliminary data.</text>
</comment>
<keyword evidence="1" id="KW-0812">Transmembrane</keyword>
<name>A0A167YCD5_9HYPO</name>
<dbReference type="STRING" id="1081109.A0A167YCD5"/>
<evidence type="ECO:0000313" key="4">
    <source>
        <dbReference type="Proteomes" id="UP000078544"/>
    </source>
</evidence>
<accession>A0A167YCD5</accession>
<sequence length="250" mass="27517">MTGTGTYVATAATVVGASLLLVAYRDYRAYVALGPHGLPDTFWGWYKQLKLSRKARKDTTVPAPYQLDQVKESAGPNGTKSYLNKLQLPQRTGPRPKIPGFTAPQRQTSAVATADMKEQMNAYLRRLVARNPDALQSELSVLEGPVPAVQLKQGIERPPYLRVTRGEMIHVHPPDGSTHVVLSLTDSRSVIEQGWGQRHRLSGGLLGWGYTFIYAPRDQGELEVWKNIVCAAARYCCAEITEIGTPTMPA</sequence>
<feature type="transmembrane region" description="Helical" evidence="1">
    <location>
        <begin position="6"/>
        <end position="24"/>
    </location>
</feature>
<feature type="domain" description="Luciferase" evidence="2">
    <location>
        <begin position="165"/>
        <end position="232"/>
    </location>
</feature>
<gene>
    <name evidence="3" type="ORF">AAL_06890</name>
</gene>
<dbReference type="EMBL" id="AZGY01000019">
    <property type="protein sequence ID" value="KZZ91149.1"/>
    <property type="molecule type" value="Genomic_DNA"/>
</dbReference>
<dbReference type="PANTHER" id="PTHR38695:SF1">
    <property type="entry name" value="AMINO ACID PERMEASE_ SLC12A DOMAIN-CONTAINING PROTEIN"/>
    <property type="match status" value="1"/>
</dbReference>